<dbReference type="PANTHER" id="PTHR43798">
    <property type="entry name" value="MONOACYLGLYCEROL LIPASE"/>
    <property type="match status" value="1"/>
</dbReference>
<protein>
    <submittedName>
        <fullName evidence="2">Alpha/beta hydrolase</fullName>
    </submittedName>
</protein>
<dbReference type="RefSeq" id="WP_329359007.1">
    <property type="nucleotide sequence ID" value="NZ_CP109490.1"/>
</dbReference>
<dbReference type="GO" id="GO:0016787">
    <property type="term" value="F:hydrolase activity"/>
    <property type="evidence" value="ECO:0007669"/>
    <property type="project" value="UniProtKB-KW"/>
</dbReference>
<keyword evidence="2" id="KW-0378">Hydrolase</keyword>
<accession>A0ABZ1ZS83</accession>
<feature type="domain" description="AB hydrolase-1" evidence="1">
    <location>
        <begin position="26"/>
        <end position="259"/>
    </location>
</feature>
<dbReference type="InterPro" id="IPR000639">
    <property type="entry name" value="Epox_hydrolase-like"/>
</dbReference>
<dbReference type="PANTHER" id="PTHR43798:SF33">
    <property type="entry name" value="HYDROLASE, PUTATIVE (AFU_ORTHOLOGUE AFUA_2G14860)-RELATED"/>
    <property type="match status" value="1"/>
</dbReference>
<evidence type="ECO:0000259" key="1">
    <source>
        <dbReference type="Pfam" id="PF00561"/>
    </source>
</evidence>
<dbReference type="PRINTS" id="PR00111">
    <property type="entry name" value="ABHYDROLASE"/>
</dbReference>
<dbReference type="Proteomes" id="UP001431926">
    <property type="component" value="Chromosome"/>
</dbReference>
<dbReference type="Pfam" id="PF00561">
    <property type="entry name" value="Abhydrolase_1"/>
    <property type="match status" value="1"/>
</dbReference>
<dbReference type="InterPro" id="IPR000073">
    <property type="entry name" value="AB_hydrolase_1"/>
</dbReference>
<keyword evidence="3" id="KW-1185">Reference proteome</keyword>
<evidence type="ECO:0000313" key="2">
    <source>
        <dbReference type="EMBL" id="WUX41265.1"/>
    </source>
</evidence>
<organism evidence="2 3">
    <name type="scientific">Streptomyces anulatus</name>
    <name type="common">Streptomyces chrysomallus</name>
    <dbReference type="NCBI Taxonomy" id="1892"/>
    <lineage>
        <taxon>Bacteria</taxon>
        <taxon>Bacillati</taxon>
        <taxon>Actinomycetota</taxon>
        <taxon>Actinomycetes</taxon>
        <taxon>Kitasatosporales</taxon>
        <taxon>Streptomycetaceae</taxon>
        <taxon>Streptomyces</taxon>
    </lineage>
</organism>
<gene>
    <name evidence="2" type="ORF">OG367_35785</name>
</gene>
<dbReference type="PRINTS" id="PR00412">
    <property type="entry name" value="EPOXHYDRLASE"/>
</dbReference>
<name>A0ABZ1ZS83_STRAQ</name>
<dbReference type="EMBL" id="CP109491">
    <property type="protein sequence ID" value="WUX41265.1"/>
    <property type="molecule type" value="Genomic_DNA"/>
</dbReference>
<sequence>MNGKLTRTFETPDGAVRWDVLGEGEPVVLLHGTPFSSLIWRDIAPALARDHRVHLWDLLGFGQSEQRDGQDVGPAAQAKVFTRLLEHWGLERPRVIAHDIGGAVALRAMLLHGARYADLTLVDAVACGEWGTGFFRLVRENAHLFEQLPDYAHEALVESHLRHATHTGYRPDVLSAHVEPWRGERGRAAYYRQYRQAEQAATDEFQHLLGDVPVPTRIIWGREDRFLPAPFAEQLHALIPHSELHWIEGAGHTVQEDAPAQLLALLTRDFLPADADAGAVAGV</sequence>
<dbReference type="Gene3D" id="3.40.50.1820">
    <property type="entry name" value="alpha/beta hydrolase"/>
    <property type="match status" value="1"/>
</dbReference>
<dbReference type="SUPFAM" id="SSF53474">
    <property type="entry name" value="alpha/beta-Hydrolases"/>
    <property type="match status" value="1"/>
</dbReference>
<evidence type="ECO:0000313" key="3">
    <source>
        <dbReference type="Proteomes" id="UP001431926"/>
    </source>
</evidence>
<reference evidence="2" key="1">
    <citation type="submission" date="2022-10" db="EMBL/GenBank/DDBJ databases">
        <title>The complete genomes of actinobacterial strains from the NBC collection.</title>
        <authorList>
            <person name="Joergensen T.S."/>
            <person name="Alvarez Arevalo M."/>
            <person name="Sterndorff E.B."/>
            <person name="Faurdal D."/>
            <person name="Vuksanovic O."/>
            <person name="Mourched A.-S."/>
            <person name="Charusanti P."/>
            <person name="Shaw S."/>
            <person name="Blin K."/>
            <person name="Weber T."/>
        </authorList>
    </citation>
    <scope>NUCLEOTIDE SEQUENCE</scope>
    <source>
        <strain evidence="2">NBC_01436</strain>
    </source>
</reference>
<dbReference type="InterPro" id="IPR050266">
    <property type="entry name" value="AB_hydrolase_sf"/>
</dbReference>
<proteinExistence type="predicted"/>
<dbReference type="InterPro" id="IPR029058">
    <property type="entry name" value="AB_hydrolase_fold"/>
</dbReference>